<evidence type="ECO:0000259" key="11">
    <source>
        <dbReference type="SMART" id="SM00382"/>
    </source>
</evidence>
<keyword evidence="2" id="KW-0493">Microtubule</keyword>
<dbReference type="GO" id="GO:0005524">
    <property type="term" value="F:ATP binding"/>
    <property type="evidence" value="ECO:0007669"/>
    <property type="project" value="UniProtKB-KW"/>
</dbReference>
<evidence type="ECO:0000256" key="9">
    <source>
        <dbReference type="RuleBase" id="RU003651"/>
    </source>
</evidence>
<keyword evidence="6" id="KW-0413">Isomerase</keyword>
<dbReference type="PROSITE" id="PS00674">
    <property type="entry name" value="AAA"/>
    <property type="match status" value="1"/>
</dbReference>
<evidence type="ECO:0000256" key="5">
    <source>
        <dbReference type="ARBA" id="ARBA00023136"/>
    </source>
</evidence>
<evidence type="ECO:0000256" key="10">
    <source>
        <dbReference type="SAM" id="MobiDB-lite"/>
    </source>
</evidence>
<dbReference type="InterPro" id="IPR003593">
    <property type="entry name" value="AAA+_ATPase"/>
</dbReference>
<dbReference type="InterPro" id="IPR041569">
    <property type="entry name" value="AAA_lid_3"/>
</dbReference>
<keyword evidence="4 9" id="KW-0067">ATP-binding</keyword>
<dbReference type="OrthoDB" id="10251136at2759"/>
<dbReference type="Gene3D" id="1.20.58.80">
    <property type="entry name" value="Phosphotransferase system, lactose/cellobiose-type IIA subunit"/>
    <property type="match status" value="1"/>
</dbReference>
<evidence type="ECO:0000256" key="7">
    <source>
        <dbReference type="ARBA" id="ARBA00036378"/>
    </source>
</evidence>
<dbReference type="PANTHER" id="PTHR23074">
    <property type="entry name" value="AAA DOMAIN-CONTAINING"/>
    <property type="match status" value="1"/>
</dbReference>
<evidence type="ECO:0000256" key="1">
    <source>
        <dbReference type="ARBA" id="ARBA00006914"/>
    </source>
</evidence>
<dbReference type="AlphaFoldDB" id="A0A7R8WEQ2"/>
<name>A0A7R8WEQ2_9CRUS</name>
<dbReference type="GO" id="GO:0005813">
    <property type="term" value="C:centrosome"/>
    <property type="evidence" value="ECO:0007669"/>
    <property type="project" value="UniProtKB-ARBA"/>
</dbReference>
<dbReference type="FunFam" id="3.40.50.300:FF:000093">
    <property type="entry name" value="Fidgetin-like 1"/>
    <property type="match status" value="1"/>
</dbReference>
<dbReference type="SMART" id="SM00382">
    <property type="entry name" value="AAA"/>
    <property type="match status" value="1"/>
</dbReference>
<dbReference type="PANTHER" id="PTHR23074:SF86">
    <property type="entry name" value="SPASTIN"/>
    <property type="match status" value="1"/>
</dbReference>
<keyword evidence="3 9" id="KW-0547">Nucleotide-binding</keyword>
<evidence type="ECO:0000256" key="6">
    <source>
        <dbReference type="ARBA" id="ARBA00023235"/>
    </source>
</evidence>
<dbReference type="GO" id="GO:0008568">
    <property type="term" value="F:microtubule severing ATPase activity"/>
    <property type="evidence" value="ECO:0007669"/>
    <property type="project" value="UniProtKB-EC"/>
</dbReference>
<protein>
    <recommendedName>
        <fullName evidence="8">microtubule-severing ATPase</fullName>
        <ecNumber evidence="8">5.6.1.1</ecNumber>
    </recommendedName>
</protein>
<dbReference type="GO" id="GO:0005874">
    <property type="term" value="C:microtubule"/>
    <property type="evidence" value="ECO:0007669"/>
    <property type="project" value="UniProtKB-KW"/>
</dbReference>
<dbReference type="Gene3D" id="3.40.50.300">
    <property type="entry name" value="P-loop containing nucleotide triphosphate hydrolases"/>
    <property type="match status" value="1"/>
</dbReference>
<evidence type="ECO:0000256" key="2">
    <source>
        <dbReference type="ARBA" id="ARBA00022701"/>
    </source>
</evidence>
<feature type="region of interest" description="Disordered" evidence="10">
    <location>
        <begin position="100"/>
        <end position="177"/>
    </location>
</feature>
<feature type="compositionally biased region" description="Polar residues" evidence="10">
    <location>
        <begin position="116"/>
        <end position="126"/>
    </location>
</feature>
<dbReference type="InterPro" id="IPR003959">
    <property type="entry name" value="ATPase_AAA_core"/>
</dbReference>
<dbReference type="EMBL" id="OB662588">
    <property type="protein sequence ID" value="CAD7230294.1"/>
    <property type="molecule type" value="Genomic_DNA"/>
</dbReference>
<comment type="catalytic activity">
    <reaction evidence="7">
        <text>n ATP + n H2O + a microtubule = n ADP + n phosphate + (n+1) alpha/beta tubulin heterodimers.</text>
        <dbReference type="EC" id="5.6.1.1"/>
    </reaction>
</comment>
<organism evidence="12">
    <name type="scientific">Cyprideis torosa</name>
    <dbReference type="NCBI Taxonomy" id="163714"/>
    <lineage>
        <taxon>Eukaryota</taxon>
        <taxon>Metazoa</taxon>
        <taxon>Ecdysozoa</taxon>
        <taxon>Arthropoda</taxon>
        <taxon>Crustacea</taxon>
        <taxon>Oligostraca</taxon>
        <taxon>Ostracoda</taxon>
        <taxon>Podocopa</taxon>
        <taxon>Podocopida</taxon>
        <taxon>Cytherocopina</taxon>
        <taxon>Cytheroidea</taxon>
        <taxon>Cytherideidae</taxon>
        <taxon>Cyprideis</taxon>
    </lineage>
</organism>
<dbReference type="InterPro" id="IPR003960">
    <property type="entry name" value="ATPase_AAA_CS"/>
</dbReference>
<evidence type="ECO:0000256" key="3">
    <source>
        <dbReference type="ARBA" id="ARBA00022741"/>
    </source>
</evidence>
<dbReference type="SUPFAM" id="SSF52540">
    <property type="entry name" value="P-loop containing nucleoside triphosphate hydrolases"/>
    <property type="match status" value="1"/>
</dbReference>
<keyword evidence="5" id="KW-0472">Membrane</keyword>
<dbReference type="InterPro" id="IPR027417">
    <property type="entry name" value="P-loop_NTPase"/>
</dbReference>
<accession>A0A7R8WEQ2</accession>
<dbReference type="GO" id="GO:0051013">
    <property type="term" value="P:microtubule severing"/>
    <property type="evidence" value="ECO:0007669"/>
    <property type="project" value="UniProtKB-ARBA"/>
</dbReference>
<evidence type="ECO:0000313" key="12">
    <source>
        <dbReference type="EMBL" id="CAD7230294.1"/>
    </source>
</evidence>
<dbReference type="GO" id="GO:0016887">
    <property type="term" value="F:ATP hydrolysis activity"/>
    <property type="evidence" value="ECO:0007669"/>
    <property type="project" value="InterPro"/>
</dbReference>
<dbReference type="GO" id="GO:0031114">
    <property type="term" value="P:regulation of microtubule depolymerization"/>
    <property type="evidence" value="ECO:0007669"/>
    <property type="project" value="UniProtKB-ARBA"/>
</dbReference>
<dbReference type="InterPro" id="IPR015415">
    <property type="entry name" value="Spast_Vps4_C"/>
</dbReference>
<sequence length="481" mass="53643">MDPVLVKQKEYHRLAHVDLSAALKIDESRNERDVAEAIRLYKRGVERLRRALAIEIRGRGNEYDEARERQSKMKGSLEMVEDRIRCLETVNHLNSLEVNANNTNTRKQPQIPPRKNTAQTAVSNKKTAMVRPHSVTVAKRKPAVSPGPRIRPRSTGDVPPPAASGRGGQPPISSKVSTMKGIDKKLADVVLNELVDETPGVQFSDIGGQETAKQALHEMVILPALRPELFTGLRSPTRGLLLFGPPGNGKTMLAKAVATEAKARFFSISASSLTSKWFGEGEKLVRTLFAIATAVEPSIIFIDEVDTLLRARSNSDHDAMRRLETEFLVQFDGVRSSSECRVVVMAATNRPQELDEAVLRRFPKRVYLGLPDFQVRRSIVEVLLKKETGGLDGLSLRDLDDIAKRTEGYSCSDLTLLAKDAAMGPIRELNPEQIQRIDPKKIRPVFLQDFRNALQKIRGSVSVGHVKQLEKWRDQFGDISR</sequence>
<dbReference type="InterPro" id="IPR050304">
    <property type="entry name" value="MT-severing_AAA_ATPase"/>
</dbReference>
<dbReference type="FunFam" id="1.10.8.60:FF:000022">
    <property type="entry name" value="Fidgetin like 1"/>
    <property type="match status" value="1"/>
</dbReference>
<dbReference type="Pfam" id="PF00004">
    <property type="entry name" value="AAA"/>
    <property type="match status" value="1"/>
</dbReference>
<dbReference type="Pfam" id="PF17862">
    <property type="entry name" value="AAA_lid_3"/>
    <property type="match status" value="1"/>
</dbReference>
<dbReference type="GO" id="GO:0000070">
    <property type="term" value="P:mitotic sister chromatid segregation"/>
    <property type="evidence" value="ECO:0007669"/>
    <property type="project" value="UniProtKB-ARBA"/>
</dbReference>
<proteinExistence type="inferred from homology"/>
<gene>
    <name evidence="12" type="ORF">CTOB1V02_LOCUS8155</name>
</gene>
<dbReference type="Pfam" id="PF09336">
    <property type="entry name" value="Vps4_C"/>
    <property type="match status" value="1"/>
</dbReference>
<dbReference type="Gene3D" id="1.10.8.60">
    <property type="match status" value="1"/>
</dbReference>
<evidence type="ECO:0000256" key="8">
    <source>
        <dbReference type="ARBA" id="ARBA00038871"/>
    </source>
</evidence>
<dbReference type="EC" id="5.6.1.1" evidence="8"/>
<evidence type="ECO:0000256" key="4">
    <source>
        <dbReference type="ARBA" id="ARBA00022840"/>
    </source>
</evidence>
<feature type="domain" description="AAA+ ATPase" evidence="11">
    <location>
        <begin position="236"/>
        <end position="372"/>
    </location>
</feature>
<comment type="similarity">
    <text evidence="1 9">Belongs to the AAA ATPase family.</text>
</comment>
<reference evidence="12" key="1">
    <citation type="submission" date="2020-11" db="EMBL/GenBank/DDBJ databases">
        <authorList>
            <person name="Tran Van P."/>
        </authorList>
    </citation>
    <scope>NUCLEOTIDE SEQUENCE</scope>
</reference>